<dbReference type="SUPFAM" id="SSF51197">
    <property type="entry name" value="Clavaminate synthase-like"/>
    <property type="match status" value="1"/>
</dbReference>
<dbReference type="PANTHER" id="PTHR12841:SF6">
    <property type="entry name" value="PROTEIN UNC-50 HOMOLOG"/>
    <property type="match status" value="1"/>
</dbReference>
<evidence type="ECO:0000313" key="7">
    <source>
        <dbReference type="EMBL" id="EEA19690.1"/>
    </source>
</evidence>
<feature type="transmembrane region" description="Helical" evidence="6">
    <location>
        <begin position="569"/>
        <end position="591"/>
    </location>
</feature>
<feature type="transmembrane region" description="Helical" evidence="6">
    <location>
        <begin position="506"/>
        <end position="525"/>
    </location>
</feature>
<evidence type="ECO:0000313" key="8">
    <source>
        <dbReference type="Proteomes" id="UP000001294"/>
    </source>
</evidence>
<feature type="transmembrane region" description="Helical" evidence="6">
    <location>
        <begin position="431"/>
        <end position="453"/>
    </location>
</feature>
<dbReference type="PANTHER" id="PTHR12841">
    <property type="entry name" value="PROTEIN UNC-50 HOMOLOG"/>
    <property type="match status" value="1"/>
</dbReference>
<proteinExistence type="inferred from homology"/>
<dbReference type="HOGENOM" id="CLU_452054_0_0_1"/>
<evidence type="ECO:0000256" key="5">
    <source>
        <dbReference type="ARBA" id="ARBA00023136"/>
    </source>
</evidence>
<dbReference type="Proteomes" id="UP000001294">
    <property type="component" value="Unassembled WGS sequence"/>
</dbReference>
<comment type="similarity">
    <text evidence="2">Belongs to the unc-50 family.</text>
</comment>
<organism evidence="7 8">
    <name type="scientific">Talaromyces marneffei (strain ATCC 18224 / CBS 334.59 / QM 7333)</name>
    <name type="common">Penicillium marneffei</name>
    <dbReference type="NCBI Taxonomy" id="441960"/>
    <lineage>
        <taxon>Eukaryota</taxon>
        <taxon>Fungi</taxon>
        <taxon>Dikarya</taxon>
        <taxon>Ascomycota</taxon>
        <taxon>Pezizomycotina</taxon>
        <taxon>Eurotiomycetes</taxon>
        <taxon>Eurotiomycetidae</taxon>
        <taxon>Eurotiales</taxon>
        <taxon>Trichocomaceae</taxon>
        <taxon>Talaromyces</taxon>
        <taxon>Talaromyces sect. Talaromyces</taxon>
    </lineage>
</organism>
<evidence type="ECO:0000256" key="3">
    <source>
        <dbReference type="ARBA" id="ARBA00022692"/>
    </source>
</evidence>
<evidence type="ECO:0000256" key="2">
    <source>
        <dbReference type="ARBA" id="ARBA00006293"/>
    </source>
</evidence>
<protein>
    <submittedName>
        <fullName evidence="7">Integral membrane protein, putative</fullName>
    </submittedName>
</protein>
<keyword evidence="5 6" id="KW-0472">Membrane</keyword>
<comment type="subcellular location">
    <subcellularLocation>
        <location evidence="1">Membrane</location>
        <topology evidence="1">Multi-pass membrane protein</topology>
    </subcellularLocation>
</comment>
<dbReference type="Pfam" id="PF05721">
    <property type="entry name" value="PhyH"/>
    <property type="match status" value="1"/>
</dbReference>
<dbReference type="VEuPathDB" id="FungiDB:PMAA_004690"/>
<evidence type="ECO:0000256" key="6">
    <source>
        <dbReference type="SAM" id="Phobius"/>
    </source>
</evidence>
<feature type="transmembrane region" description="Helical" evidence="6">
    <location>
        <begin position="400"/>
        <end position="419"/>
    </location>
</feature>
<name>B6QTF5_TALMQ</name>
<dbReference type="AlphaFoldDB" id="B6QTF5"/>
<dbReference type="EMBL" id="DS995905">
    <property type="protein sequence ID" value="EEA19690.1"/>
    <property type="molecule type" value="Genomic_DNA"/>
</dbReference>
<reference evidence="8" key="1">
    <citation type="journal article" date="2015" name="Genome Announc.">
        <title>Genome sequence of the AIDS-associated pathogen Penicillium marneffei (ATCC18224) and its near taxonomic relative Talaromyces stipitatus (ATCC10500).</title>
        <authorList>
            <person name="Nierman W.C."/>
            <person name="Fedorova-Abrams N.D."/>
            <person name="Andrianopoulos A."/>
        </authorList>
    </citation>
    <scope>NUCLEOTIDE SEQUENCE [LARGE SCALE GENOMIC DNA]</scope>
    <source>
        <strain evidence="8">ATCC 18224 / CBS 334.59 / QM 7333</strain>
    </source>
</reference>
<dbReference type="GO" id="GO:0000139">
    <property type="term" value="C:Golgi membrane"/>
    <property type="evidence" value="ECO:0007669"/>
    <property type="project" value="TreeGrafter"/>
</dbReference>
<dbReference type="OrthoDB" id="445007at2759"/>
<evidence type="ECO:0000256" key="4">
    <source>
        <dbReference type="ARBA" id="ARBA00022989"/>
    </source>
</evidence>
<keyword evidence="8" id="KW-1185">Reference proteome</keyword>
<evidence type="ECO:0000256" key="1">
    <source>
        <dbReference type="ARBA" id="ARBA00004141"/>
    </source>
</evidence>
<gene>
    <name evidence="7" type="ORF">PMAA_004690</name>
</gene>
<dbReference type="InterPro" id="IPR007881">
    <property type="entry name" value="UNC-50"/>
</dbReference>
<keyword evidence="4 6" id="KW-1133">Transmembrane helix</keyword>
<sequence length="604" mass="68224">MPEIDFFLNLLNLEHLPPLPEDPVKRADIESVLQNGYVALDNLLTEEDVQSLREEVDRMTGENPRTGRHMFEGRDTVRIYSLLNKSRKFDKCCLFDRVLALNEYFLMKGYTISATSTIQINPGEKPQLFHHDDGYTYLPRPRPPMGVAIMIAIDDFTAENGATLMVPGSHLWDSKRRPTMEEAVPMVGKAGTVFYFLGTTWHCGGSNMTNKPRRAATIQYCQPYIRAVENQFLAVDPRRLSEIPDDIVKMMGYGLQKPFIGYVDGLDPLKGARRMVDWLQQPLDMQPPAFATIDIIGIAHSPAQLHPIRPAVNMNPHISVPRQHSTPSFGGSSGAGSAGRGNSSIKMPRFFKRLFKFPQMDFEMAIWEMTSLLIAPKKVFKSMYYHVKTKNTWHRPDPSFTYLLSFFLLLTALAWGLAYSPSFGSIFRLSILFVFVHFIGTSLFISTIAYFIVGRIFGPNGAAASLTGLSRGSRMPRRGAAQGLFAQPGEKEHIEFGYCFDVSNRAFFPLYLHLYVIQFLLLPLLTRNPPNFLTTFLGNTLYLSALLYYTYITFLGYNALPFLHNTELLLLPILVLSILWLVSLIAGWNVITQGRGVEGLFWGV</sequence>
<dbReference type="Gene3D" id="2.60.120.620">
    <property type="entry name" value="q2cbj1_9rhob like domain"/>
    <property type="match status" value="1"/>
</dbReference>
<accession>B6QTF5</accession>
<dbReference type="InterPro" id="IPR008775">
    <property type="entry name" value="Phytyl_CoA_dOase-like"/>
</dbReference>
<keyword evidence="3 6" id="KW-0812">Transmembrane</keyword>
<dbReference type="Pfam" id="PF05216">
    <property type="entry name" value="UNC-50"/>
    <property type="match status" value="1"/>
</dbReference>
<feature type="transmembrane region" description="Helical" evidence="6">
    <location>
        <begin position="532"/>
        <end position="557"/>
    </location>
</feature>